<accession>A0A1G4G6B7</accession>
<organism evidence="3 4">
    <name type="scientific">Petrimonas mucosa</name>
    <dbReference type="NCBI Taxonomy" id="1642646"/>
    <lineage>
        <taxon>Bacteria</taxon>
        <taxon>Pseudomonadati</taxon>
        <taxon>Bacteroidota</taxon>
        <taxon>Bacteroidia</taxon>
        <taxon>Bacteroidales</taxon>
        <taxon>Dysgonomonadaceae</taxon>
        <taxon>Petrimonas</taxon>
    </lineage>
</organism>
<keyword evidence="4" id="KW-1185">Reference proteome</keyword>
<sequence length="207" mass="22308">MKKMRIMLVVAMFALVSAVSAQTSLGVKGGVNMSNFYGDDLDDQNVKIGFHVGLAADYEFAYNSAIQTGLFFTTKGAKYSESIGDATADFTVNPMYLQLPVHYAYKLDVTPGTRIVFHAGPYVAYGIGGKSKLSGSLGDWEDETEWDVFGDNGFLKNFDAGLGLGVGAEFGPILLDLGWDMGLVDIADSDQGSIKNQNAYLSVGYKF</sequence>
<feature type="signal peptide" evidence="1">
    <location>
        <begin position="1"/>
        <end position="21"/>
    </location>
</feature>
<dbReference type="Proteomes" id="UP000178485">
    <property type="component" value="Chromosome i"/>
</dbReference>
<gene>
    <name evidence="3" type="ORF">ING2E5A_1204</name>
</gene>
<feature type="domain" description="Outer membrane protein beta-barrel" evidence="2">
    <location>
        <begin position="22"/>
        <end position="187"/>
    </location>
</feature>
<dbReference type="RefSeq" id="WP_083373214.1">
    <property type="nucleotide sequence ID" value="NZ_LT608328.1"/>
</dbReference>
<evidence type="ECO:0000256" key="1">
    <source>
        <dbReference type="SAM" id="SignalP"/>
    </source>
</evidence>
<keyword evidence="1" id="KW-0732">Signal</keyword>
<dbReference type="KEGG" id="pmuc:ING2E5A_1204"/>
<dbReference type="Pfam" id="PF13568">
    <property type="entry name" value="OMP_b-brl_2"/>
    <property type="match status" value="1"/>
</dbReference>
<dbReference type="STRING" id="1642646.ING2E5A_1204"/>
<dbReference type="EMBL" id="LT608328">
    <property type="protein sequence ID" value="SCM57146.1"/>
    <property type="molecule type" value="Genomic_DNA"/>
</dbReference>
<dbReference type="InterPro" id="IPR025665">
    <property type="entry name" value="Beta-barrel_OMP_2"/>
</dbReference>
<feature type="chain" id="PRO_5009603852" evidence="1">
    <location>
        <begin position="22"/>
        <end position="207"/>
    </location>
</feature>
<proteinExistence type="predicted"/>
<evidence type="ECO:0000259" key="2">
    <source>
        <dbReference type="Pfam" id="PF13568"/>
    </source>
</evidence>
<name>A0A1G4G6B7_9BACT</name>
<protein>
    <submittedName>
        <fullName evidence="3">Putative secreted protein</fullName>
    </submittedName>
</protein>
<reference evidence="3 4" key="1">
    <citation type="submission" date="2016-08" db="EMBL/GenBank/DDBJ databases">
        <authorList>
            <person name="Seilhamer J.J."/>
        </authorList>
    </citation>
    <scope>NUCLEOTIDE SEQUENCE [LARGE SCALE GENOMIC DNA]</scope>
    <source>
        <strain evidence="3">ING2-E5A</strain>
    </source>
</reference>
<evidence type="ECO:0000313" key="3">
    <source>
        <dbReference type="EMBL" id="SCM57146.1"/>
    </source>
</evidence>
<evidence type="ECO:0000313" key="4">
    <source>
        <dbReference type="Proteomes" id="UP000178485"/>
    </source>
</evidence>
<dbReference type="AlphaFoldDB" id="A0A1G4G6B7"/>